<dbReference type="SUPFAM" id="SSF82829">
    <property type="entry name" value="MesJ substrate recognition domain-like"/>
    <property type="match status" value="1"/>
</dbReference>
<dbReference type="RefSeq" id="WP_073039597.1">
    <property type="nucleotide sequence ID" value="NZ_FQVB01000021.1"/>
</dbReference>
<protein>
    <recommendedName>
        <fullName evidence="8">tRNA(Ile)-lysidine synthase</fullName>
        <ecNumber evidence="8">6.3.4.19</ecNumber>
    </recommendedName>
    <alternativeName>
        <fullName evidence="8">tRNA(Ile)-2-lysyl-cytidine synthase</fullName>
    </alternativeName>
    <alternativeName>
        <fullName evidence="8">tRNA(Ile)-lysidine synthetase</fullName>
    </alternativeName>
</protein>
<dbReference type="NCBIfam" id="TIGR02432">
    <property type="entry name" value="lysidine_TilS_N"/>
    <property type="match status" value="1"/>
</dbReference>
<comment type="similarity">
    <text evidence="8">Belongs to the tRNA(Ile)-lysidine synthase family.</text>
</comment>
<evidence type="ECO:0000256" key="5">
    <source>
        <dbReference type="ARBA" id="ARBA00022741"/>
    </source>
</evidence>
<evidence type="ECO:0000259" key="9">
    <source>
        <dbReference type="SMART" id="SM00977"/>
    </source>
</evidence>
<evidence type="ECO:0000256" key="2">
    <source>
        <dbReference type="ARBA" id="ARBA00022490"/>
    </source>
</evidence>
<feature type="domain" description="Lysidine-tRNA(Ile) synthetase C-terminal" evidence="9">
    <location>
        <begin position="403"/>
        <end position="475"/>
    </location>
</feature>
<dbReference type="EMBL" id="FQVB01000021">
    <property type="protein sequence ID" value="SHF59217.1"/>
    <property type="molecule type" value="Genomic_DNA"/>
</dbReference>
<dbReference type="InterPro" id="IPR012795">
    <property type="entry name" value="tRNA_Ile_lys_synt_N"/>
</dbReference>
<dbReference type="PANTHER" id="PTHR43033:SF1">
    <property type="entry name" value="TRNA(ILE)-LYSIDINE SYNTHASE-RELATED"/>
    <property type="match status" value="1"/>
</dbReference>
<keyword evidence="5 8" id="KW-0547">Nucleotide-binding</keyword>
<dbReference type="GO" id="GO:0006400">
    <property type="term" value="P:tRNA modification"/>
    <property type="evidence" value="ECO:0007669"/>
    <property type="project" value="UniProtKB-UniRule"/>
</dbReference>
<reference evidence="11" key="1">
    <citation type="submission" date="2016-11" db="EMBL/GenBank/DDBJ databases">
        <authorList>
            <person name="Varghese N."/>
            <person name="Submissions S."/>
        </authorList>
    </citation>
    <scope>NUCLEOTIDE SEQUENCE [LARGE SCALE GENOMIC DNA]</scope>
    <source>
        <strain evidence="11">DSM 9756</strain>
    </source>
</reference>
<accession>A0A1M5CX79</accession>
<dbReference type="PANTHER" id="PTHR43033">
    <property type="entry name" value="TRNA(ILE)-LYSIDINE SYNTHASE-RELATED"/>
    <property type="match status" value="1"/>
</dbReference>
<dbReference type="GO" id="GO:0032267">
    <property type="term" value="F:tRNA(Ile)-lysidine synthase activity"/>
    <property type="evidence" value="ECO:0007669"/>
    <property type="project" value="UniProtKB-EC"/>
</dbReference>
<dbReference type="Pfam" id="PF11734">
    <property type="entry name" value="TilS_C"/>
    <property type="match status" value="1"/>
</dbReference>
<comment type="function">
    <text evidence="8">Ligates lysine onto the cytidine present at position 34 of the AUA codon-specific tRNA(Ile) that contains the anticodon CAU, in an ATP-dependent manner. Cytidine is converted to lysidine, thus changing the amino acid specificity of the tRNA from methionine to isoleucine.</text>
</comment>
<comment type="catalytic activity">
    <reaction evidence="7 8">
        <text>cytidine(34) in tRNA(Ile2) + L-lysine + ATP = lysidine(34) in tRNA(Ile2) + AMP + diphosphate + H(+)</text>
        <dbReference type="Rhea" id="RHEA:43744"/>
        <dbReference type="Rhea" id="RHEA-COMP:10625"/>
        <dbReference type="Rhea" id="RHEA-COMP:10670"/>
        <dbReference type="ChEBI" id="CHEBI:15378"/>
        <dbReference type="ChEBI" id="CHEBI:30616"/>
        <dbReference type="ChEBI" id="CHEBI:32551"/>
        <dbReference type="ChEBI" id="CHEBI:33019"/>
        <dbReference type="ChEBI" id="CHEBI:82748"/>
        <dbReference type="ChEBI" id="CHEBI:83665"/>
        <dbReference type="ChEBI" id="CHEBI:456215"/>
        <dbReference type="EC" id="6.3.4.19"/>
    </reaction>
</comment>
<dbReference type="Gene3D" id="3.40.50.620">
    <property type="entry name" value="HUPs"/>
    <property type="match status" value="1"/>
</dbReference>
<dbReference type="STRING" id="1121391.SAMN02745206_02308"/>
<dbReference type="InterPro" id="IPR011063">
    <property type="entry name" value="TilS/TtcA_N"/>
</dbReference>
<dbReference type="Pfam" id="PF01171">
    <property type="entry name" value="ATP_bind_3"/>
    <property type="match status" value="1"/>
</dbReference>
<dbReference type="Proteomes" id="UP000184076">
    <property type="component" value="Unassembled WGS sequence"/>
</dbReference>
<dbReference type="GO" id="GO:0005737">
    <property type="term" value="C:cytoplasm"/>
    <property type="evidence" value="ECO:0007669"/>
    <property type="project" value="UniProtKB-SubCell"/>
</dbReference>
<evidence type="ECO:0000313" key="11">
    <source>
        <dbReference type="Proteomes" id="UP000184076"/>
    </source>
</evidence>
<evidence type="ECO:0000313" key="10">
    <source>
        <dbReference type="EMBL" id="SHF59217.1"/>
    </source>
</evidence>
<keyword evidence="6 8" id="KW-0067">ATP-binding</keyword>
<evidence type="ECO:0000256" key="3">
    <source>
        <dbReference type="ARBA" id="ARBA00022598"/>
    </source>
</evidence>
<dbReference type="SUPFAM" id="SSF56037">
    <property type="entry name" value="PheT/TilS domain"/>
    <property type="match status" value="1"/>
</dbReference>
<evidence type="ECO:0000256" key="6">
    <source>
        <dbReference type="ARBA" id="ARBA00022840"/>
    </source>
</evidence>
<feature type="binding site" evidence="8">
    <location>
        <begin position="32"/>
        <end position="37"/>
    </location>
    <ligand>
        <name>ATP</name>
        <dbReference type="ChEBI" id="CHEBI:30616"/>
    </ligand>
</feature>
<dbReference type="NCBIfam" id="TIGR02433">
    <property type="entry name" value="lysidine_TilS_C"/>
    <property type="match status" value="1"/>
</dbReference>
<comment type="subcellular location">
    <subcellularLocation>
        <location evidence="1 8">Cytoplasm</location>
    </subcellularLocation>
</comment>
<proteinExistence type="inferred from homology"/>
<keyword evidence="11" id="KW-1185">Reference proteome</keyword>
<dbReference type="InterPro" id="IPR014729">
    <property type="entry name" value="Rossmann-like_a/b/a_fold"/>
</dbReference>
<dbReference type="SMART" id="SM00977">
    <property type="entry name" value="TilS_C"/>
    <property type="match status" value="1"/>
</dbReference>
<dbReference type="GO" id="GO:0005524">
    <property type="term" value="F:ATP binding"/>
    <property type="evidence" value="ECO:0007669"/>
    <property type="project" value="UniProtKB-UniRule"/>
</dbReference>
<dbReference type="HAMAP" id="MF_01161">
    <property type="entry name" value="tRNA_Ile_lys_synt"/>
    <property type="match status" value="1"/>
</dbReference>
<evidence type="ECO:0000256" key="1">
    <source>
        <dbReference type="ARBA" id="ARBA00004496"/>
    </source>
</evidence>
<dbReference type="Gene3D" id="1.20.59.20">
    <property type="match status" value="1"/>
</dbReference>
<dbReference type="EC" id="6.3.4.19" evidence="8"/>
<evidence type="ECO:0000256" key="8">
    <source>
        <dbReference type="HAMAP-Rule" id="MF_01161"/>
    </source>
</evidence>
<dbReference type="CDD" id="cd01992">
    <property type="entry name" value="TilS_N"/>
    <property type="match status" value="1"/>
</dbReference>
<dbReference type="InterPro" id="IPR012094">
    <property type="entry name" value="tRNA_Ile_lys_synt"/>
</dbReference>
<gene>
    <name evidence="8" type="primary">tilS</name>
    <name evidence="10" type="ORF">SAMN02745206_02308</name>
</gene>
<sequence>MDRLHPFEKETAAHIQRHGLCLPGETILVAVSGGPDSTALFCALLALRHLLGYERLVVAHFHHGLRGSDADADERFVAEEARRAGCFFVSGREDVEAYRKRQGRGLSLEMAARECRRRFLFAERERLGAHRLAVGHTADDQAEEVLLRLLRGTGPEGLAAMRPKTPEGVVRPILWASRRDVLAYLEDKGRGFREDATNREPICRRNRLRLQVLPALERIFQADVRALLCRHAELAARDADYWRSVLASLWDRCALEATAGRVVLDRRIVAREHPAVRGRILRKALEHVGLSWGLSMEHVENVQRLVTDSQSGRAVVLPKGVRVAVEGNRVVVASAGEAPFPGEAPLPEPLRVEGPGEYTWGPWRIRLTRAKDLPPPGPGRERKIRECGPWTAYMDADAVAWPLQVRSFQPGDRFRPLGMEGTKKVHDLLVDAKVPKSERALVPIVTDLQKICWIAGRRLDHRVRVTPETRNTLKISCQKLPSLDSPEEVPIGGDRSRELALECWD</sequence>
<comment type="domain">
    <text evidence="8">The N-terminal region contains the highly conserved SGGXDS motif, predicted to be a P-loop motif involved in ATP binding.</text>
</comment>
<evidence type="ECO:0000256" key="4">
    <source>
        <dbReference type="ARBA" id="ARBA00022694"/>
    </source>
</evidence>
<organism evidence="10 11">
    <name type="scientific">Desulfacinum infernum DSM 9756</name>
    <dbReference type="NCBI Taxonomy" id="1121391"/>
    <lineage>
        <taxon>Bacteria</taxon>
        <taxon>Pseudomonadati</taxon>
        <taxon>Thermodesulfobacteriota</taxon>
        <taxon>Syntrophobacteria</taxon>
        <taxon>Syntrophobacterales</taxon>
        <taxon>Syntrophobacteraceae</taxon>
        <taxon>Desulfacinum</taxon>
    </lineage>
</organism>
<evidence type="ECO:0000256" key="7">
    <source>
        <dbReference type="ARBA" id="ARBA00048539"/>
    </source>
</evidence>
<dbReference type="InterPro" id="IPR012796">
    <property type="entry name" value="Lysidine-tRNA-synth_C"/>
</dbReference>
<keyword evidence="3 8" id="KW-0436">Ligase</keyword>
<dbReference type="SUPFAM" id="SSF52402">
    <property type="entry name" value="Adenine nucleotide alpha hydrolases-like"/>
    <property type="match status" value="1"/>
</dbReference>
<keyword evidence="4 8" id="KW-0819">tRNA processing</keyword>
<dbReference type="AlphaFoldDB" id="A0A1M5CX79"/>
<dbReference type="OrthoDB" id="9807403at2"/>
<name>A0A1M5CX79_9BACT</name>
<keyword evidence="2 8" id="KW-0963">Cytoplasm</keyword>